<dbReference type="Gene3D" id="3.40.190.10">
    <property type="entry name" value="Periplasmic binding protein-like II"/>
    <property type="match status" value="2"/>
</dbReference>
<accession>A0A382YZT1</accession>
<dbReference type="AlphaFoldDB" id="A0A382YZT1"/>
<reference evidence="1" key="1">
    <citation type="submission" date="2018-05" db="EMBL/GenBank/DDBJ databases">
        <authorList>
            <person name="Lanie J.A."/>
            <person name="Ng W.-L."/>
            <person name="Kazmierczak K.M."/>
            <person name="Andrzejewski T.M."/>
            <person name="Davidsen T.M."/>
            <person name="Wayne K.J."/>
            <person name="Tettelin H."/>
            <person name="Glass J.I."/>
            <person name="Rusch D."/>
            <person name="Podicherti R."/>
            <person name="Tsui H.-C.T."/>
            <person name="Winkler M.E."/>
        </authorList>
    </citation>
    <scope>NUCLEOTIDE SEQUENCE</scope>
</reference>
<sequence>MKKQLSQEDKFLAAKANAQAIKDDILDSEEAQFVDGGPVDEHGLPLNAKDFGDRIDDPFLKMNSDPLFGGFLGTGISRRSVLQTGAALAGAGLGLGSMPAFGKKAFDPVINICYIPITDAAALLVAHELGFFKEEGIESKRPTLIRGWSPLVEAFAAHKFNLTHMLIPIPVWMRYNNNFPVKITAWDHSNGSAIVVNPEIKTPADLGGKQFAVPYWYSIHNIVSQKIMKEAGITPV</sequence>
<proteinExistence type="predicted"/>
<feature type="non-terminal residue" evidence="1">
    <location>
        <position position="236"/>
    </location>
</feature>
<dbReference type="EMBL" id="UINC01179823">
    <property type="protein sequence ID" value="SVD88703.1"/>
    <property type="molecule type" value="Genomic_DNA"/>
</dbReference>
<dbReference type="SUPFAM" id="SSF53850">
    <property type="entry name" value="Periplasmic binding protein-like II"/>
    <property type="match status" value="1"/>
</dbReference>
<dbReference type="PANTHER" id="PTHR30024:SF43">
    <property type="entry name" value="BLL4572 PROTEIN"/>
    <property type="match status" value="1"/>
</dbReference>
<protein>
    <recommendedName>
        <fullName evidence="2">SsuA/THI5-like domain-containing protein</fullName>
    </recommendedName>
</protein>
<evidence type="ECO:0008006" key="2">
    <source>
        <dbReference type="Google" id="ProtNLM"/>
    </source>
</evidence>
<organism evidence="1">
    <name type="scientific">marine metagenome</name>
    <dbReference type="NCBI Taxonomy" id="408172"/>
    <lineage>
        <taxon>unclassified sequences</taxon>
        <taxon>metagenomes</taxon>
        <taxon>ecological metagenomes</taxon>
    </lineage>
</organism>
<dbReference type="Pfam" id="PF13379">
    <property type="entry name" value="NMT1_2"/>
    <property type="match status" value="1"/>
</dbReference>
<evidence type="ECO:0000313" key="1">
    <source>
        <dbReference type="EMBL" id="SVD88703.1"/>
    </source>
</evidence>
<dbReference type="PANTHER" id="PTHR30024">
    <property type="entry name" value="ALIPHATIC SULFONATES-BINDING PROTEIN-RELATED"/>
    <property type="match status" value="1"/>
</dbReference>
<gene>
    <name evidence="1" type="ORF">METZ01_LOCUS441557</name>
</gene>
<name>A0A382YZT1_9ZZZZ</name>